<comment type="cofactor">
    <cofactor evidence="1">
        <name>Mg(2+)</name>
        <dbReference type="ChEBI" id="CHEBI:18420"/>
    </cofactor>
</comment>
<dbReference type="InterPro" id="IPR026037">
    <property type="entry name" value="PgpA"/>
</dbReference>
<dbReference type="InterPro" id="IPR036681">
    <property type="entry name" value="PgpA-like_sf"/>
</dbReference>
<dbReference type="RefSeq" id="WP_228847172.1">
    <property type="nucleotide sequence ID" value="NZ_JADCKQ010000001.1"/>
</dbReference>
<protein>
    <recommendedName>
        <fullName evidence="1">Phosphatidylglycerophosphatase A</fullName>
        <ecNumber evidence="1">3.1.3.27</ecNumber>
    </recommendedName>
    <alternativeName>
        <fullName evidence="1">Phosphatidylglycerolphosphate phosphatase A</fullName>
    </alternativeName>
</protein>
<keyword evidence="1" id="KW-0595">Phospholipid degradation</keyword>
<keyword evidence="1" id="KW-0479">Metal-binding</keyword>
<dbReference type="GO" id="GO:0006655">
    <property type="term" value="P:phosphatidylglycerol biosynthetic process"/>
    <property type="evidence" value="ECO:0007669"/>
    <property type="project" value="UniProtKB-UniPathway"/>
</dbReference>
<dbReference type="EMBL" id="JADCKQ010000001">
    <property type="protein sequence ID" value="MBI1492221.1"/>
    <property type="molecule type" value="Genomic_DNA"/>
</dbReference>
<reference evidence="4" key="1">
    <citation type="submission" date="2020-10" db="EMBL/GenBank/DDBJ databases">
        <title>Paenihalocynthiibacter styelae gen. nov., sp. nov., isolated from stalked sea squirt Styela clava.</title>
        <authorList>
            <person name="Kim Y.-O."/>
            <person name="Yoon J.-H."/>
        </authorList>
    </citation>
    <scope>NUCLEOTIDE SEQUENCE</scope>
    <source>
        <strain evidence="4">MYP1-1</strain>
    </source>
</reference>
<dbReference type="GO" id="GO:0005886">
    <property type="term" value="C:plasma membrane"/>
    <property type="evidence" value="ECO:0007669"/>
    <property type="project" value="UniProtKB-SubCell"/>
</dbReference>
<name>A0A8J7LNI8_9RHOB</name>
<dbReference type="Pfam" id="PF04608">
    <property type="entry name" value="PgpA"/>
    <property type="match status" value="1"/>
</dbReference>
<comment type="catalytic activity">
    <reaction evidence="1">
        <text>a 1,2-diacyl-sn-glycero-3-phospho-(1'-sn-glycero-3'-phosphate) + H2O = a 1,2-diacyl-sn-glycero-3-phospho-(1'-sn-glycerol) + phosphate</text>
        <dbReference type="Rhea" id="RHEA:33751"/>
        <dbReference type="ChEBI" id="CHEBI:15377"/>
        <dbReference type="ChEBI" id="CHEBI:43474"/>
        <dbReference type="ChEBI" id="CHEBI:60110"/>
        <dbReference type="ChEBI" id="CHEBI:64716"/>
        <dbReference type="EC" id="3.1.3.27"/>
    </reaction>
</comment>
<proteinExistence type="predicted"/>
<keyword evidence="1" id="KW-0460">Magnesium</keyword>
<keyword evidence="1 2" id="KW-0472">Membrane</keyword>
<feature type="domain" description="YutG/PgpA" evidence="3">
    <location>
        <begin position="9"/>
        <end position="156"/>
    </location>
</feature>
<keyword evidence="1" id="KW-0378">Hydrolase</keyword>
<sequence length="167" mass="17563">MQHSIARMIAVFFGAGLLKPAPGTWGSAAAVLTGWALHEIGGTFLLSIGVVVSFFGGWWATAVATRGQDNHDPSEIVIDEVAGQWLALLPVSIGAMHTGHGMLALWPGMVTAFIAFRIFDILKPGPVGWADRRSDAFGVMLDDVIAGIMAAVVVLLGAWISHGVFGL</sequence>
<comment type="pathway">
    <text evidence="1">Phospholipid metabolism; phosphatidylglycerol biosynthesis; phosphatidylglycerol from CDP-diacylglycerol: step 2/2.</text>
</comment>
<dbReference type="PANTHER" id="PTHR36305:SF1">
    <property type="entry name" value="PHOSPHATIDYLGLYCEROPHOSPHATASE A"/>
    <property type="match status" value="1"/>
</dbReference>
<dbReference type="GO" id="GO:0009395">
    <property type="term" value="P:phospholipid catabolic process"/>
    <property type="evidence" value="ECO:0007669"/>
    <property type="project" value="UniProtKB-KW"/>
</dbReference>
<keyword evidence="1" id="KW-1208">Phospholipid metabolism</keyword>
<comment type="function">
    <text evidence="1">Lipid phosphatase which dephosphorylates phosphatidylglycerophosphate (PGP) to phosphatidylglycerol (PG).</text>
</comment>
<feature type="transmembrane region" description="Helical" evidence="2">
    <location>
        <begin position="102"/>
        <end position="119"/>
    </location>
</feature>
<keyword evidence="1" id="KW-0997">Cell inner membrane</keyword>
<dbReference type="InterPro" id="IPR007686">
    <property type="entry name" value="YutG/PgpA"/>
</dbReference>
<gene>
    <name evidence="4" type="ORF">H1D41_01070</name>
</gene>
<evidence type="ECO:0000259" key="3">
    <source>
        <dbReference type="Pfam" id="PF04608"/>
    </source>
</evidence>
<evidence type="ECO:0000313" key="4">
    <source>
        <dbReference type="EMBL" id="MBI1492221.1"/>
    </source>
</evidence>
<keyword evidence="2" id="KW-1133">Transmembrane helix</keyword>
<dbReference type="CDD" id="cd06971">
    <property type="entry name" value="PgpA"/>
    <property type="match status" value="1"/>
</dbReference>
<feature type="transmembrane region" description="Helical" evidence="2">
    <location>
        <begin position="140"/>
        <end position="160"/>
    </location>
</feature>
<dbReference type="SUPFAM" id="SSF101307">
    <property type="entry name" value="YutG-like"/>
    <property type="match status" value="1"/>
</dbReference>
<organism evidence="4 5">
    <name type="scientific">Halocynthiibacter styelae</name>
    <dbReference type="NCBI Taxonomy" id="2761955"/>
    <lineage>
        <taxon>Bacteria</taxon>
        <taxon>Pseudomonadati</taxon>
        <taxon>Pseudomonadota</taxon>
        <taxon>Alphaproteobacteria</taxon>
        <taxon>Rhodobacterales</taxon>
        <taxon>Paracoccaceae</taxon>
        <taxon>Halocynthiibacter</taxon>
    </lineage>
</organism>
<keyword evidence="1 2" id="KW-0812">Transmembrane</keyword>
<dbReference type="GO" id="GO:0008962">
    <property type="term" value="F:phosphatidylglycerophosphatase activity"/>
    <property type="evidence" value="ECO:0007669"/>
    <property type="project" value="UniProtKB-EC"/>
</dbReference>
<keyword evidence="5" id="KW-1185">Reference proteome</keyword>
<dbReference type="AlphaFoldDB" id="A0A8J7LNI8"/>
<keyword evidence="1" id="KW-1003">Cell membrane</keyword>
<evidence type="ECO:0000313" key="5">
    <source>
        <dbReference type="Proteomes" id="UP000640583"/>
    </source>
</evidence>
<accession>A0A8J7LNI8</accession>
<dbReference type="PIRSF" id="PIRSF006162">
    <property type="entry name" value="PgpA"/>
    <property type="match status" value="1"/>
</dbReference>
<evidence type="ECO:0000256" key="2">
    <source>
        <dbReference type="SAM" id="Phobius"/>
    </source>
</evidence>
<evidence type="ECO:0000256" key="1">
    <source>
        <dbReference type="PIRNR" id="PIRNR006162"/>
    </source>
</evidence>
<dbReference type="PANTHER" id="PTHR36305">
    <property type="entry name" value="PHOSPHATIDYLGLYCEROPHOSPHATASE A"/>
    <property type="match status" value="1"/>
</dbReference>
<dbReference type="EC" id="3.1.3.27" evidence="1"/>
<dbReference type="Proteomes" id="UP000640583">
    <property type="component" value="Unassembled WGS sequence"/>
</dbReference>
<comment type="caution">
    <text evidence="4">The sequence shown here is derived from an EMBL/GenBank/DDBJ whole genome shotgun (WGS) entry which is preliminary data.</text>
</comment>
<feature type="transmembrane region" description="Helical" evidence="2">
    <location>
        <begin position="40"/>
        <end position="64"/>
    </location>
</feature>
<dbReference type="GO" id="GO:0046872">
    <property type="term" value="F:metal ion binding"/>
    <property type="evidence" value="ECO:0007669"/>
    <property type="project" value="UniProtKB-KW"/>
</dbReference>
<dbReference type="UniPathway" id="UPA00084">
    <property type="reaction ID" value="UER00504"/>
</dbReference>
<comment type="subcellular location">
    <subcellularLocation>
        <location evidence="1">Cell inner membrane</location>
        <topology evidence="1">Multi-pass membrane protein</topology>
    </subcellularLocation>
</comment>
<keyword evidence="1" id="KW-0442">Lipid degradation</keyword>
<keyword evidence="1" id="KW-0443">Lipid metabolism</keyword>